<evidence type="ECO:0000259" key="8">
    <source>
        <dbReference type="PROSITE" id="PS51704"/>
    </source>
</evidence>
<dbReference type="GO" id="GO:0006629">
    <property type="term" value="P:lipid metabolic process"/>
    <property type="evidence" value="ECO:0007669"/>
    <property type="project" value="InterPro"/>
</dbReference>
<evidence type="ECO:0000256" key="4">
    <source>
        <dbReference type="ARBA" id="ARBA00022801"/>
    </source>
</evidence>
<dbReference type="Proteomes" id="UP000275267">
    <property type="component" value="Unassembled WGS sequence"/>
</dbReference>
<keyword evidence="2 7" id="KW-0732">Signal</keyword>
<evidence type="ECO:0000256" key="3">
    <source>
        <dbReference type="ARBA" id="ARBA00022798"/>
    </source>
</evidence>
<accession>A0A3L6T6V2</accession>
<dbReference type="PANTHER" id="PTHR43620:SF4">
    <property type="entry name" value="GLYCEROPHOSPHODIESTER PHOSPHODIESTERASE"/>
    <property type="match status" value="1"/>
</dbReference>
<comment type="caution">
    <text evidence="9">The sequence shown here is derived from an EMBL/GenBank/DDBJ whole genome shotgun (WGS) entry which is preliminary data.</text>
</comment>
<proteinExistence type="predicted"/>
<feature type="domain" description="GP-PDE" evidence="8">
    <location>
        <begin position="50"/>
        <end position="342"/>
    </location>
</feature>
<dbReference type="Gene3D" id="3.20.20.190">
    <property type="entry name" value="Phosphatidylinositol (PI) phosphodiesterase"/>
    <property type="match status" value="2"/>
</dbReference>
<gene>
    <name evidence="9" type="ORF">C2845_PM03G12210</name>
</gene>
<dbReference type="GO" id="GO:0006071">
    <property type="term" value="P:glycerol metabolic process"/>
    <property type="evidence" value="ECO:0007669"/>
    <property type="project" value="UniProtKB-KW"/>
</dbReference>
<dbReference type="Pfam" id="PF03009">
    <property type="entry name" value="GDPD"/>
    <property type="match status" value="2"/>
</dbReference>
<reference evidence="10" key="1">
    <citation type="journal article" date="2019" name="Nat. Commun.">
        <title>The genome of broomcorn millet.</title>
        <authorList>
            <person name="Zou C."/>
            <person name="Miki D."/>
            <person name="Li D."/>
            <person name="Tang Q."/>
            <person name="Xiao L."/>
            <person name="Rajput S."/>
            <person name="Deng P."/>
            <person name="Jia W."/>
            <person name="Huang R."/>
            <person name="Zhang M."/>
            <person name="Sun Y."/>
            <person name="Hu J."/>
            <person name="Fu X."/>
            <person name="Schnable P.S."/>
            <person name="Li F."/>
            <person name="Zhang H."/>
            <person name="Feng B."/>
            <person name="Zhu X."/>
            <person name="Liu R."/>
            <person name="Schnable J.C."/>
            <person name="Zhu J.-K."/>
            <person name="Zhang H."/>
        </authorList>
    </citation>
    <scope>NUCLEOTIDE SEQUENCE [LARGE SCALE GENOMIC DNA]</scope>
</reference>
<evidence type="ECO:0000256" key="6">
    <source>
        <dbReference type="SAM" id="MobiDB-lite"/>
    </source>
</evidence>
<organism evidence="9 10">
    <name type="scientific">Panicum miliaceum</name>
    <name type="common">Proso millet</name>
    <name type="synonym">Broomcorn millet</name>
    <dbReference type="NCBI Taxonomy" id="4540"/>
    <lineage>
        <taxon>Eukaryota</taxon>
        <taxon>Viridiplantae</taxon>
        <taxon>Streptophyta</taxon>
        <taxon>Embryophyta</taxon>
        <taxon>Tracheophyta</taxon>
        <taxon>Spermatophyta</taxon>
        <taxon>Magnoliopsida</taxon>
        <taxon>Liliopsida</taxon>
        <taxon>Poales</taxon>
        <taxon>Poaceae</taxon>
        <taxon>PACMAD clade</taxon>
        <taxon>Panicoideae</taxon>
        <taxon>Panicodae</taxon>
        <taxon>Paniceae</taxon>
        <taxon>Panicinae</taxon>
        <taxon>Panicum</taxon>
        <taxon>Panicum sect. Panicum</taxon>
    </lineage>
</organism>
<dbReference type="SUPFAM" id="SSF51695">
    <property type="entry name" value="PLC-like phosphodiesterases"/>
    <property type="match status" value="1"/>
</dbReference>
<dbReference type="EC" id="3.1.4.46" evidence="1"/>
<sequence length="372" mass="42003">MASLRVVVAAVLAAVAVASGSARGAAARPLVGEGGGGAWGDRAPLQASRPFNIAHRGSNGELPEETAAAYARAIDEGADFIEADQGRPPRLLPRHHARRHHRRRRPPGVRRPPPDARADFTLAELKTLRAKQRWDFREKSHDGISPIITFEEFINIALNAKRVVGIYPEMKNPAFMNKHVQWTDGKKYEDKFIATLKKYGYGGRYMWPEWRAKPVFVQSFAPTALVRAAGLTDSPLVIDDVTVRTEDTNQSYDEITSGEYLDYMKKYVVGIGPWKDTVVPPTKDNRLATPTDLIAMAHARGLQVHPYTYRNENKFLHFNFRQDPYAEYERLLDQRRRRRRALHRLPGQPPKVPGVDRQEERLITICKAGAWG</sequence>
<dbReference type="PROSITE" id="PS51704">
    <property type="entry name" value="GP_PDE"/>
    <property type="match status" value="1"/>
</dbReference>
<dbReference type="PANTHER" id="PTHR43620">
    <property type="entry name" value="GLYCEROPHOSPHORYL DIESTER PHOSPHODIESTERASE"/>
    <property type="match status" value="1"/>
</dbReference>
<dbReference type="STRING" id="4540.A0A3L6T6V2"/>
<feature type="signal peptide" evidence="7">
    <location>
        <begin position="1"/>
        <end position="27"/>
    </location>
</feature>
<dbReference type="OrthoDB" id="1058301at2759"/>
<dbReference type="InterPro" id="IPR030395">
    <property type="entry name" value="GP_PDE_dom"/>
</dbReference>
<dbReference type="EMBL" id="PQIB02000002">
    <property type="protein sequence ID" value="RLN33924.1"/>
    <property type="molecule type" value="Genomic_DNA"/>
</dbReference>
<evidence type="ECO:0000256" key="2">
    <source>
        <dbReference type="ARBA" id="ARBA00022729"/>
    </source>
</evidence>
<evidence type="ECO:0000256" key="1">
    <source>
        <dbReference type="ARBA" id="ARBA00012247"/>
    </source>
</evidence>
<protein>
    <recommendedName>
        <fullName evidence="1">glycerophosphodiester phosphodiesterase</fullName>
        <ecNumber evidence="1">3.1.4.46</ecNumber>
    </recommendedName>
</protein>
<keyword evidence="3" id="KW-0319">Glycerol metabolism</keyword>
<dbReference type="InterPro" id="IPR017946">
    <property type="entry name" value="PLC-like_Pdiesterase_TIM-brl"/>
</dbReference>
<keyword evidence="10" id="KW-1185">Reference proteome</keyword>
<name>A0A3L6T6V2_PANMI</name>
<evidence type="ECO:0000256" key="7">
    <source>
        <dbReference type="SAM" id="SignalP"/>
    </source>
</evidence>
<comment type="catalytic activity">
    <reaction evidence="5">
        <text>a sn-glycero-3-phosphodiester + H2O = an alcohol + sn-glycerol 3-phosphate + H(+)</text>
        <dbReference type="Rhea" id="RHEA:12969"/>
        <dbReference type="ChEBI" id="CHEBI:15377"/>
        <dbReference type="ChEBI" id="CHEBI:15378"/>
        <dbReference type="ChEBI" id="CHEBI:30879"/>
        <dbReference type="ChEBI" id="CHEBI:57597"/>
        <dbReference type="ChEBI" id="CHEBI:83408"/>
        <dbReference type="EC" id="3.1.4.46"/>
    </reaction>
</comment>
<dbReference type="GO" id="GO:0008889">
    <property type="term" value="F:glycerophosphodiester phosphodiesterase activity"/>
    <property type="evidence" value="ECO:0007669"/>
    <property type="project" value="UniProtKB-EC"/>
</dbReference>
<feature type="compositionally biased region" description="Basic residues" evidence="6">
    <location>
        <begin position="92"/>
        <end position="108"/>
    </location>
</feature>
<evidence type="ECO:0000313" key="9">
    <source>
        <dbReference type="EMBL" id="RLN33924.1"/>
    </source>
</evidence>
<dbReference type="AlphaFoldDB" id="A0A3L6T6V2"/>
<feature type="chain" id="PRO_5018101399" description="glycerophosphodiester phosphodiesterase" evidence="7">
    <location>
        <begin position="28"/>
        <end position="372"/>
    </location>
</feature>
<evidence type="ECO:0000256" key="5">
    <source>
        <dbReference type="ARBA" id="ARBA00047512"/>
    </source>
</evidence>
<evidence type="ECO:0000313" key="10">
    <source>
        <dbReference type="Proteomes" id="UP000275267"/>
    </source>
</evidence>
<feature type="region of interest" description="Disordered" evidence="6">
    <location>
        <begin position="84"/>
        <end position="117"/>
    </location>
</feature>
<keyword evidence="4" id="KW-0378">Hydrolase</keyword>